<dbReference type="InterPro" id="IPR054337">
    <property type="entry name" value="Mtrc-MtrF-like_dom_II/IV"/>
</dbReference>
<dbReference type="Pfam" id="PF22113">
    <property type="entry name" value="Mtrc-MtrF_II-IV_dom"/>
    <property type="match status" value="2"/>
</dbReference>
<feature type="domain" description="Outer membrane cytochrome MtrC/MtrF-like" evidence="2">
    <location>
        <begin position="606"/>
        <end position="804"/>
    </location>
</feature>
<evidence type="ECO:0000313" key="3">
    <source>
        <dbReference type="EMBL" id="GLS84245.1"/>
    </source>
</evidence>
<accession>A0AA37WYW6</accession>
<evidence type="ECO:0000259" key="2">
    <source>
        <dbReference type="Pfam" id="PF22113"/>
    </source>
</evidence>
<proteinExistence type="predicted"/>
<sequence>MKTHFNFNLAAKALLSAGVLSLALSGCGKDGKDGEDGNPGEPGGPGPVTIDIQDATSLNAAILDAQINDGTITVDFDLTNANGVAVSGLKELENINGLGFGIAKLTELQTRSRPLPGYAPSAPSATPMKGTKSLQWTSYINNMVQPVPPTNTDGFPADWDQHQGAQFQANIESSCKTACIEQLEEAGHYRYTFSKKINEYSDIEVIDTSFDGDLVHRVTMELAVTRGGPKEKLINTFYDFIPSTGTAAPADESRNLVSLKESCIRCHSDDYDHPWAPKLVLHGGKRFEIENCVVCHTTYSGDPETGATIDFGSMLHRIHKANYFMVGYGGSGHDYSDVTFPAEYNACQACHIEGEGAPAQANFYNFHRQEACLSCHEKYAPADWDGTARGLFHYADADGNYQFEKAWAEGCNSCHADSDNPIGATKFHMATQTARMKAAEMFALETRNGTFTRDGQGIATGTLTFELKLTNPSDDSVYAQAPNEIAELSKLPIRVYGNGEQDYTFPGDLDTNGNNVRFDVIAELNKGDSSALSVADGQDGFKVYTFTGAQLKDTDVANLTSHLEVCAEKGGEAIDCAATDDQGQPIKPVIAKVLTPAIGVGQNARRLVVDAAKCQNCHEGQLNTSKTGIHQNVPEMGCGTACHDVSELSGNLQDGTCLSCHNATTSTHHLSWGHVLTLNQSLDFKVLAHTLHASKRADKITYPNHYANCASCHDKGQLTMGDTANQLALVVAETDGSKVQTEISPIASTCGSCHEGHGGSSFKAHVESNGGVYYAPVGTYVPGDETCAACHAEGKTLGVDKVHPTQY</sequence>
<evidence type="ECO:0000313" key="4">
    <source>
        <dbReference type="Proteomes" id="UP001157439"/>
    </source>
</evidence>
<feature type="domain" description="OmcA-like N-terminal" evidence="1">
    <location>
        <begin position="59"/>
        <end position="246"/>
    </location>
</feature>
<comment type="caution">
    <text evidence="3">The sequence shown here is derived from an EMBL/GenBank/DDBJ whole genome shotgun (WGS) entry which is preliminary data.</text>
</comment>
<evidence type="ECO:0000259" key="1">
    <source>
        <dbReference type="Pfam" id="PF22112"/>
    </source>
</evidence>
<dbReference type="InterPro" id="IPR020014">
    <property type="entry name" value="Decahaem_cyt-c_OmcA/MtrC"/>
</dbReference>
<name>A0AA37WYW6_9GAMM</name>
<reference evidence="3 4" key="1">
    <citation type="journal article" date="2014" name="Int. J. Syst. Evol. Microbiol.">
        <title>Complete genome sequence of Corynebacterium casei LMG S-19264T (=DSM 44701T), isolated from a smear-ripened cheese.</title>
        <authorList>
            <consortium name="US DOE Joint Genome Institute (JGI-PGF)"/>
            <person name="Walter F."/>
            <person name="Albersmeier A."/>
            <person name="Kalinowski J."/>
            <person name="Ruckert C."/>
        </authorList>
    </citation>
    <scope>NUCLEOTIDE SEQUENCE [LARGE SCALE GENOMIC DNA]</scope>
    <source>
        <strain evidence="3 4">NBRC 112785</strain>
    </source>
</reference>
<organism evidence="3 4">
    <name type="scientific">Paraferrimonas haliotis</name>
    <dbReference type="NCBI Taxonomy" id="2013866"/>
    <lineage>
        <taxon>Bacteria</taxon>
        <taxon>Pseudomonadati</taxon>
        <taxon>Pseudomonadota</taxon>
        <taxon>Gammaproteobacteria</taxon>
        <taxon>Alteromonadales</taxon>
        <taxon>Ferrimonadaceae</taxon>
        <taxon>Paraferrimonas</taxon>
    </lineage>
</organism>
<dbReference type="InterPro" id="IPR036280">
    <property type="entry name" value="Multihaem_cyt_sf"/>
</dbReference>
<gene>
    <name evidence="3" type="primary">omcA</name>
    <name evidence="3" type="ORF">GCM10007894_22220</name>
</gene>
<dbReference type="NCBIfam" id="TIGR03507">
    <property type="entry name" value="decahem_SO1788"/>
    <property type="match status" value="1"/>
</dbReference>
<dbReference type="Pfam" id="PF22112">
    <property type="entry name" value="OmcA-like_N"/>
    <property type="match status" value="1"/>
</dbReference>
<dbReference type="RefSeq" id="WP_158220712.1">
    <property type="nucleotide sequence ID" value="NZ_BSPO01000003.1"/>
</dbReference>
<dbReference type="AlphaFoldDB" id="A0AA37WYW6"/>
<dbReference type="Proteomes" id="UP001157439">
    <property type="component" value="Unassembled WGS sequence"/>
</dbReference>
<keyword evidence="4" id="KW-1185">Reference proteome</keyword>
<feature type="domain" description="Outer membrane cytochrome MtrC/MtrF-like" evidence="2">
    <location>
        <begin position="256"/>
        <end position="427"/>
    </location>
</feature>
<protein>
    <submittedName>
        <fullName evidence="3">Cytochrome c</fullName>
    </submittedName>
</protein>
<dbReference type="PROSITE" id="PS51257">
    <property type="entry name" value="PROKAR_LIPOPROTEIN"/>
    <property type="match status" value="1"/>
</dbReference>
<dbReference type="SUPFAM" id="SSF48695">
    <property type="entry name" value="Multiheme cytochromes"/>
    <property type="match status" value="1"/>
</dbReference>
<dbReference type="EMBL" id="BSPO01000003">
    <property type="protein sequence ID" value="GLS84245.1"/>
    <property type="molecule type" value="Genomic_DNA"/>
</dbReference>
<dbReference type="InterPro" id="IPR054336">
    <property type="entry name" value="OmcA-like_N"/>
</dbReference>